<reference evidence="3" key="1">
    <citation type="submission" date="2024-02" db="UniProtKB">
        <authorList>
            <consortium name="WormBaseParasite"/>
        </authorList>
    </citation>
    <scope>IDENTIFICATION</scope>
</reference>
<protein>
    <submittedName>
        <fullName evidence="3">Guanylate-binding protein N-terminal domain-containing protein</fullName>
    </submittedName>
</protein>
<dbReference type="GO" id="GO:0005525">
    <property type="term" value="F:GTP binding"/>
    <property type="evidence" value="ECO:0007669"/>
    <property type="project" value="InterPro"/>
</dbReference>
<dbReference type="InterPro" id="IPR015894">
    <property type="entry name" value="Guanylate-bd_N"/>
</dbReference>
<dbReference type="InterPro" id="IPR027417">
    <property type="entry name" value="P-loop_NTPase"/>
</dbReference>
<dbReference type="Pfam" id="PF02263">
    <property type="entry name" value="GBP"/>
    <property type="match status" value="1"/>
</dbReference>
<dbReference type="GO" id="GO:0003924">
    <property type="term" value="F:GTPase activity"/>
    <property type="evidence" value="ECO:0007669"/>
    <property type="project" value="InterPro"/>
</dbReference>
<dbReference type="WBParaSite" id="MBELARI_LOCUS3434">
    <property type="protein sequence ID" value="MBELARI_LOCUS3434"/>
    <property type="gene ID" value="MBELARI_LOCUS3434"/>
</dbReference>
<evidence type="ECO:0000313" key="2">
    <source>
        <dbReference type="Proteomes" id="UP000887575"/>
    </source>
</evidence>
<keyword evidence="2" id="KW-1185">Reference proteome</keyword>
<evidence type="ECO:0000313" key="3">
    <source>
        <dbReference type="WBParaSite" id="MBELARI_LOCUS3434"/>
    </source>
</evidence>
<feature type="domain" description="Guanylate-binding protein N-terminal" evidence="1">
    <location>
        <begin position="43"/>
        <end position="141"/>
    </location>
</feature>
<organism evidence="2 3">
    <name type="scientific">Mesorhabditis belari</name>
    <dbReference type="NCBI Taxonomy" id="2138241"/>
    <lineage>
        <taxon>Eukaryota</taxon>
        <taxon>Metazoa</taxon>
        <taxon>Ecdysozoa</taxon>
        <taxon>Nematoda</taxon>
        <taxon>Chromadorea</taxon>
        <taxon>Rhabditida</taxon>
        <taxon>Rhabditina</taxon>
        <taxon>Rhabditomorpha</taxon>
        <taxon>Rhabditoidea</taxon>
        <taxon>Rhabditidae</taxon>
        <taxon>Mesorhabditinae</taxon>
        <taxon>Mesorhabditis</taxon>
    </lineage>
</organism>
<name>A0AAF3F958_9BILA</name>
<evidence type="ECO:0000259" key="1">
    <source>
        <dbReference type="Pfam" id="PF02263"/>
    </source>
</evidence>
<dbReference type="Gene3D" id="3.40.50.300">
    <property type="entry name" value="P-loop containing nucleotide triphosphate hydrolases"/>
    <property type="match status" value="1"/>
</dbReference>
<dbReference type="Proteomes" id="UP000887575">
    <property type="component" value="Unassembled WGS sequence"/>
</dbReference>
<proteinExistence type="predicted"/>
<dbReference type="AlphaFoldDB" id="A0AAF3F958"/>
<dbReference type="PANTHER" id="PTHR10751">
    <property type="entry name" value="GUANYLATE BINDING PROTEIN"/>
    <property type="match status" value="1"/>
</dbReference>
<accession>A0AAF3F958</accession>
<sequence>MVDDEVIRRGVDEENSLIPLVTFDENRLNFHETVARETFANEKYRGVKITFVSVMGPSRSGKSFLMSVLTNGVDGNKIHGAFQSGLQRFTEGIHIFTRPIFINETHAVFFLDTQGTFDMQTDRTISAWIAGFSLLFSDIQVRIRPLIIL</sequence>
<dbReference type="SUPFAM" id="SSF52540">
    <property type="entry name" value="P-loop containing nucleoside triphosphate hydrolases"/>
    <property type="match status" value="1"/>
</dbReference>